<gene>
    <name evidence="4" type="ORF">OL233_02785</name>
</gene>
<keyword evidence="2" id="KW-0732">Signal</keyword>
<protein>
    <submittedName>
        <fullName evidence="4">WxL domain-containing protein</fullName>
    </submittedName>
</protein>
<dbReference type="RefSeq" id="WP_275470860.1">
    <property type="nucleotide sequence ID" value="NZ_JAPDSH010000002.1"/>
</dbReference>
<proteinExistence type="predicted"/>
<dbReference type="Pfam" id="PF13731">
    <property type="entry name" value="WxL"/>
    <property type="match status" value="1"/>
</dbReference>
<feature type="domain" description="WxL" evidence="3">
    <location>
        <begin position="31"/>
        <end position="246"/>
    </location>
</feature>
<dbReference type="Proteomes" id="UP001147148">
    <property type="component" value="Unassembled WGS sequence"/>
</dbReference>
<feature type="signal peptide" evidence="2">
    <location>
        <begin position="1"/>
        <end position="24"/>
    </location>
</feature>
<name>A0ABT5WZM2_9ENTE</name>
<dbReference type="EMBL" id="JAPDSH010000002">
    <property type="protein sequence ID" value="MDF0479203.1"/>
    <property type="molecule type" value="Genomic_DNA"/>
</dbReference>
<reference evidence="4" key="1">
    <citation type="submission" date="2022-10" db="EMBL/GenBank/DDBJ databases">
        <title>Vagococcus sp. isolated from poultry meat.</title>
        <authorList>
            <person name="Johansson P."/>
            <person name="Bjorkroth J."/>
        </authorList>
    </citation>
    <scope>NUCLEOTIDE SEQUENCE</scope>
    <source>
        <strain evidence="4">PNs007</strain>
    </source>
</reference>
<comment type="caution">
    <text evidence="4">The sequence shown here is derived from an EMBL/GenBank/DDBJ whole genome shotgun (WGS) entry which is preliminary data.</text>
</comment>
<sequence length="256" mass="26028">MKKLNLVTVAVLASTMVGGVVASAANVAPDKLDTTAKVVFEKEETGGENGGEVTPPGGGGEITPPGGGEGGETPETTADLMLTFAPNFDFGTIKLDAKAKEVAAKNIIENDKGKVTHFVQVKDIRGTHAGWSLSATATELKNGESTLDGGSSIEIKGFNIMGEEGVEATAPTGTFASIKFDGSQTPVMSAAANAGEGIWSGIMGSAPTQTGDTNEDVKLNLTASDAVKASQGEYTSTITWDLVGTPTFSSAATPQV</sequence>
<feature type="region of interest" description="Disordered" evidence="1">
    <location>
        <begin position="41"/>
        <end position="75"/>
    </location>
</feature>
<evidence type="ECO:0000259" key="3">
    <source>
        <dbReference type="Pfam" id="PF13731"/>
    </source>
</evidence>
<keyword evidence="5" id="KW-1185">Reference proteome</keyword>
<organism evidence="4 5">
    <name type="scientific">Vagococcus proximus</name>
    <dbReference type="NCBI Taxonomy" id="2991417"/>
    <lineage>
        <taxon>Bacteria</taxon>
        <taxon>Bacillati</taxon>
        <taxon>Bacillota</taxon>
        <taxon>Bacilli</taxon>
        <taxon>Lactobacillales</taxon>
        <taxon>Enterococcaceae</taxon>
        <taxon>Vagococcus</taxon>
    </lineage>
</organism>
<feature type="chain" id="PRO_5047255979" evidence="2">
    <location>
        <begin position="25"/>
        <end position="256"/>
    </location>
</feature>
<evidence type="ECO:0000313" key="5">
    <source>
        <dbReference type="Proteomes" id="UP001147148"/>
    </source>
</evidence>
<evidence type="ECO:0000256" key="1">
    <source>
        <dbReference type="SAM" id="MobiDB-lite"/>
    </source>
</evidence>
<dbReference type="InterPro" id="IPR027994">
    <property type="entry name" value="WxL_dom"/>
</dbReference>
<accession>A0ABT5WZM2</accession>
<evidence type="ECO:0000313" key="4">
    <source>
        <dbReference type="EMBL" id="MDF0479203.1"/>
    </source>
</evidence>
<evidence type="ECO:0000256" key="2">
    <source>
        <dbReference type="SAM" id="SignalP"/>
    </source>
</evidence>
<feature type="compositionally biased region" description="Gly residues" evidence="1">
    <location>
        <begin position="56"/>
        <end position="71"/>
    </location>
</feature>